<accession>A0A9D8PJA2</accession>
<evidence type="ECO:0000256" key="1">
    <source>
        <dbReference type="ARBA" id="ARBA00022448"/>
    </source>
</evidence>
<evidence type="ECO:0000313" key="9">
    <source>
        <dbReference type="Proteomes" id="UP000809273"/>
    </source>
</evidence>
<dbReference type="GO" id="GO:0022900">
    <property type="term" value="P:electron transport chain"/>
    <property type="evidence" value="ECO:0007669"/>
    <property type="project" value="UniProtKB-UniRule"/>
</dbReference>
<comment type="subcellular location">
    <subcellularLocation>
        <location evidence="6">Cell membrane</location>
        <topology evidence="6">Single-pass membrane protein</topology>
    </subcellularLocation>
</comment>
<dbReference type="Pfam" id="PF04205">
    <property type="entry name" value="FMN_bind"/>
    <property type="match status" value="1"/>
</dbReference>
<protein>
    <recommendedName>
        <fullName evidence="6">Ion-translocating oxidoreductase complex subunit G</fullName>
        <ecNumber evidence="6">7.-.-.-</ecNumber>
    </recommendedName>
    <alternativeName>
        <fullName evidence="6">Rnf electron transport complex subunit G</fullName>
    </alternativeName>
</protein>
<dbReference type="GO" id="GO:0005886">
    <property type="term" value="C:plasma membrane"/>
    <property type="evidence" value="ECO:0007669"/>
    <property type="project" value="UniProtKB-SubCell"/>
</dbReference>
<keyword evidence="3 6" id="KW-0285">Flavoprotein</keyword>
<comment type="cofactor">
    <cofactor evidence="6">
        <name>FMN</name>
        <dbReference type="ChEBI" id="CHEBI:58210"/>
    </cofactor>
</comment>
<keyword evidence="4 6" id="KW-0288">FMN</keyword>
<feature type="domain" description="FMN-binding" evidence="7">
    <location>
        <begin position="99"/>
        <end position="186"/>
    </location>
</feature>
<evidence type="ECO:0000256" key="4">
    <source>
        <dbReference type="ARBA" id="ARBA00022643"/>
    </source>
</evidence>
<dbReference type="PANTHER" id="PTHR36118">
    <property type="entry name" value="ION-TRANSLOCATING OXIDOREDUCTASE COMPLEX SUBUNIT G"/>
    <property type="match status" value="1"/>
</dbReference>
<evidence type="ECO:0000259" key="7">
    <source>
        <dbReference type="SMART" id="SM00900"/>
    </source>
</evidence>
<dbReference type="GO" id="GO:0010181">
    <property type="term" value="F:FMN binding"/>
    <property type="evidence" value="ECO:0007669"/>
    <property type="project" value="InterPro"/>
</dbReference>
<keyword evidence="6" id="KW-1278">Translocase</keyword>
<evidence type="ECO:0000256" key="6">
    <source>
        <dbReference type="HAMAP-Rule" id="MF_00479"/>
    </source>
</evidence>
<dbReference type="AlphaFoldDB" id="A0A9D8PJA2"/>
<dbReference type="GO" id="GO:0009055">
    <property type="term" value="F:electron transfer activity"/>
    <property type="evidence" value="ECO:0007669"/>
    <property type="project" value="InterPro"/>
</dbReference>
<comment type="function">
    <text evidence="6">Part of a membrane-bound complex that couples electron transfer with translocation of ions across the membrane.</text>
</comment>
<dbReference type="NCBIfam" id="TIGR01947">
    <property type="entry name" value="rnfG"/>
    <property type="match status" value="1"/>
</dbReference>
<dbReference type="PANTHER" id="PTHR36118:SF1">
    <property type="entry name" value="ION-TRANSLOCATING OXIDOREDUCTASE COMPLEX SUBUNIT G"/>
    <property type="match status" value="1"/>
</dbReference>
<proteinExistence type="inferred from homology"/>
<keyword evidence="1 6" id="KW-0813">Transport</keyword>
<feature type="modified residue" description="FMN phosphoryl threonine" evidence="6">
    <location>
        <position position="169"/>
    </location>
</feature>
<dbReference type="PIRSF" id="PIRSF006091">
    <property type="entry name" value="E_trnsport_RnfG"/>
    <property type="match status" value="1"/>
</dbReference>
<gene>
    <name evidence="6" type="primary">rnfG</name>
    <name evidence="8" type="ORF">JW984_02240</name>
</gene>
<keyword evidence="6" id="KW-0472">Membrane</keyword>
<keyword evidence="5 6" id="KW-0249">Electron transport</keyword>
<reference evidence="8" key="1">
    <citation type="journal article" date="2021" name="Environ. Microbiol.">
        <title>Genomic characterization of three novel Desulfobacterota classes expand the metabolic and phylogenetic diversity of the phylum.</title>
        <authorList>
            <person name="Murphy C.L."/>
            <person name="Biggerstaff J."/>
            <person name="Eichhorn A."/>
            <person name="Ewing E."/>
            <person name="Shahan R."/>
            <person name="Soriano D."/>
            <person name="Stewart S."/>
            <person name="VanMol K."/>
            <person name="Walker R."/>
            <person name="Walters P."/>
            <person name="Elshahed M.S."/>
            <person name="Youssef N.H."/>
        </authorList>
    </citation>
    <scope>NUCLEOTIDE SEQUENCE</scope>
    <source>
        <strain evidence="8">Zod_Metabat.24</strain>
    </source>
</reference>
<dbReference type="SMART" id="SM00900">
    <property type="entry name" value="FMN_bind"/>
    <property type="match status" value="1"/>
</dbReference>
<evidence type="ECO:0000256" key="3">
    <source>
        <dbReference type="ARBA" id="ARBA00022630"/>
    </source>
</evidence>
<evidence type="ECO:0000256" key="5">
    <source>
        <dbReference type="ARBA" id="ARBA00022982"/>
    </source>
</evidence>
<dbReference type="EMBL" id="JAFGIX010000010">
    <property type="protein sequence ID" value="MBN1571996.1"/>
    <property type="molecule type" value="Genomic_DNA"/>
</dbReference>
<dbReference type="EC" id="7.-.-.-" evidence="6"/>
<reference evidence="8" key="2">
    <citation type="submission" date="2021-01" db="EMBL/GenBank/DDBJ databases">
        <authorList>
            <person name="Hahn C.R."/>
            <person name="Youssef N.H."/>
            <person name="Elshahed M."/>
        </authorList>
    </citation>
    <scope>NUCLEOTIDE SEQUENCE</scope>
    <source>
        <strain evidence="8">Zod_Metabat.24</strain>
    </source>
</reference>
<keyword evidence="6" id="KW-1133">Transmembrane helix</keyword>
<keyword evidence="6" id="KW-0812">Transmembrane</keyword>
<evidence type="ECO:0000313" key="8">
    <source>
        <dbReference type="EMBL" id="MBN1571996.1"/>
    </source>
</evidence>
<keyword evidence="6" id="KW-1003">Cell membrane</keyword>
<comment type="caution">
    <text evidence="8">The sequence shown here is derived from an EMBL/GenBank/DDBJ whole genome shotgun (WGS) entry which is preliminary data.</text>
</comment>
<sequence>MKEIGKLILVLTLICLAAAAALSQIEKLTREPIAQALREEKLKAIRKVLPEYDNEPDKESVSIVVGKDDSGKDIEKEYYIAKKGGDLVGVAFEGSSSEGYGGEIAVMIGVDKEDTINGIEIIKHAETPGLGSKITESVFLSIFKGRTLENTKWAVKKDGGDIDQITGATISPRAVVYAVDKELKRFSEHREEILEMVKMKKRDEGAPSSE</sequence>
<dbReference type="InterPro" id="IPR007329">
    <property type="entry name" value="FMN-bd"/>
</dbReference>
<name>A0A9D8PJA2_9DELT</name>
<comment type="similarity">
    <text evidence="6">Belongs to the RnfG family.</text>
</comment>
<dbReference type="Proteomes" id="UP000809273">
    <property type="component" value="Unassembled WGS sequence"/>
</dbReference>
<comment type="subunit">
    <text evidence="6">The complex is composed of six subunits: RnfA, RnfB, RnfC, RnfD, RnfE and RnfG.</text>
</comment>
<evidence type="ECO:0000256" key="2">
    <source>
        <dbReference type="ARBA" id="ARBA00022553"/>
    </source>
</evidence>
<keyword evidence="2 6" id="KW-0597">Phosphoprotein</keyword>
<dbReference type="HAMAP" id="MF_00479">
    <property type="entry name" value="RsxG_RnfG"/>
    <property type="match status" value="1"/>
</dbReference>
<dbReference type="InterPro" id="IPR010209">
    <property type="entry name" value="Ion_transpt_RnfG/RsxG"/>
</dbReference>
<organism evidence="8 9">
    <name type="scientific">Candidatus Zymogenus saltonus</name>
    <dbReference type="NCBI Taxonomy" id="2844893"/>
    <lineage>
        <taxon>Bacteria</taxon>
        <taxon>Deltaproteobacteria</taxon>
        <taxon>Candidatus Zymogenia</taxon>
        <taxon>Candidatus Zymogeniales</taxon>
        <taxon>Candidatus Zymogenaceae</taxon>
        <taxon>Candidatus Zymogenus</taxon>
    </lineage>
</organism>